<dbReference type="EMBL" id="CP070608">
    <property type="protein sequence ID" value="QSE97824.1"/>
    <property type="molecule type" value="Genomic_DNA"/>
</dbReference>
<keyword evidence="1" id="KW-0732">Signal</keyword>
<organism evidence="2 3">
    <name type="scientific">Fulvivirga lutea</name>
    <dbReference type="NCBI Taxonomy" id="2810512"/>
    <lineage>
        <taxon>Bacteria</taxon>
        <taxon>Pseudomonadati</taxon>
        <taxon>Bacteroidota</taxon>
        <taxon>Cytophagia</taxon>
        <taxon>Cytophagales</taxon>
        <taxon>Fulvivirgaceae</taxon>
        <taxon>Fulvivirga</taxon>
    </lineage>
</organism>
<name>A0A975A0X3_9BACT</name>
<sequence>MKIRALILIGFLFSLSPSYSQVKPTIAEIREELFYTDFDLEKCYAFYNKLAVLQQETPTIAAYEAAAKALVAKHSWNPITKINSIREAMKMLTSAVDLDKTNLEIRFLRLYIENSLPEYLGMKDNLEEDKQVILKNIQWLDTSDLNADIIKYILNYMSSAVTCTSEEIKIIQARLL</sequence>
<evidence type="ECO:0000313" key="3">
    <source>
        <dbReference type="Proteomes" id="UP000662783"/>
    </source>
</evidence>
<reference evidence="2" key="1">
    <citation type="submission" date="2021-02" db="EMBL/GenBank/DDBJ databases">
        <title>Fulvivirga sp. S481 isolated from sea water.</title>
        <authorList>
            <person name="Bae S.S."/>
            <person name="Baek K."/>
        </authorList>
    </citation>
    <scope>NUCLEOTIDE SEQUENCE</scope>
    <source>
        <strain evidence="2">S481</strain>
    </source>
</reference>
<accession>A0A975A0X3</accession>
<dbReference type="AlphaFoldDB" id="A0A975A0X3"/>
<proteinExistence type="predicted"/>
<dbReference type="KEGG" id="fuv:JR347_01675"/>
<protein>
    <submittedName>
        <fullName evidence="2">Uncharacterized protein</fullName>
    </submittedName>
</protein>
<feature type="signal peptide" evidence="1">
    <location>
        <begin position="1"/>
        <end position="20"/>
    </location>
</feature>
<dbReference type="Proteomes" id="UP000662783">
    <property type="component" value="Chromosome"/>
</dbReference>
<feature type="chain" id="PRO_5037823215" evidence="1">
    <location>
        <begin position="21"/>
        <end position="176"/>
    </location>
</feature>
<evidence type="ECO:0000256" key="1">
    <source>
        <dbReference type="SAM" id="SignalP"/>
    </source>
</evidence>
<dbReference type="RefSeq" id="WP_205722332.1">
    <property type="nucleotide sequence ID" value="NZ_CP070608.1"/>
</dbReference>
<gene>
    <name evidence="2" type="ORF">JR347_01675</name>
</gene>
<keyword evidence="3" id="KW-1185">Reference proteome</keyword>
<evidence type="ECO:0000313" key="2">
    <source>
        <dbReference type="EMBL" id="QSE97824.1"/>
    </source>
</evidence>